<sequence length="224" mass="25421">MKLFTITTRPTRPKKVRAAPRLPPLSCSWVVVVWWRRRREPTRIMVGSFLTFATRFLRRGRRNGSEWCKNDFSVTSRTDVGQRKAAGDESWMAATTTTTTTTQRVNNKTALSLEFAKLGEPNKRNAARWVVVVRMSDGPDDPWRVHHQNTTRSDQTSLDLSDRADSPPALGRRIASNNTPAQKQQIVISVMALLWPDTFVGWRCCSSTAGAAFCRSRRTVSRNQ</sequence>
<evidence type="ECO:0000256" key="1">
    <source>
        <dbReference type="SAM" id="MobiDB-lite"/>
    </source>
</evidence>
<organism evidence="2 3">
    <name type="scientific">Phyllosticta citrichinensis</name>
    <dbReference type="NCBI Taxonomy" id="1130410"/>
    <lineage>
        <taxon>Eukaryota</taxon>
        <taxon>Fungi</taxon>
        <taxon>Dikarya</taxon>
        <taxon>Ascomycota</taxon>
        <taxon>Pezizomycotina</taxon>
        <taxon>Dothideomycetes</taxon>
        <taxon>Dothideomycetes incertae sedis</taxon>
        <taxon>Botryosphaeriales</taxon>
        <taxon>Phyllostictaceae</taxon>
        <taxon>Phyllosticta</taxon>
    </lineage>
</organism>
<dbReference type="Proteomes" id="UP001456524">
    <property type="component" value="Unassembled WGS sequence"/>
</dbReference>
<protein>
    <submittedName>
        <fullName evidence="2">Uncharacterized protein</fullName>
    </submittedName>
</protein>
<gene>
    <name evidence="2" type="ORF">IWX90DRAFT_231752</name>
</gene>
<accession>A0ABR1XUU4</accession>
<comment type="caution">
    <text evidence="2">The sequence shown here is derived from an EMBL/GenBank/DDBJ whole genome shotgun (WGS) entry which is preliminary data.</text>
</comment>
<feature type="compositionally biased region" description="Polar residues" evidence="1">
    <location>
        <begin position="148"/>
        <end position="159"/>
    </location>
</feature>
<reference evidence="2 3" key="1">
    <citation type="journal article" date="2022" name="G3 (Bethesda)">
        <title>Enemy or ally: a genomic approach to elucidate the lifestyle of Phyllosticta citrichinaensis.</title>
        <authorList>
            <person name="Buijs V.A."/>
            <person name="Groenewald J.Z."/>
            <person name="Haridas S."/>
            <person name="LaButti K.M."/>
            <person name="Lipzen A."/>
            <person name="Martin F.M."/>
            <person name="Barry K."/>
            <person name="Grigoriev I.V."/>
            <person name="Crous P.W."/>
            <person name="Seidl M.F."/>
        </authorList>
    </citation>
    <scope>NUCLEOTIDE SEQUENCE [LARGE SCALE GENOMIC DNA]</scope>
    <source>
        <strain evidence="2 3">CBS 129764</strain>
    </source>
</reference>
<name>A0ABR1XUU4_9PEZI</name>
<evidence type="ECO:0000313" key="3">
    <source>
        <dbReference type="Proteomes" id="UP001456524"/>
    </source>
</evidence>
<evidence type="ECO:0000313" key="2">
    <source>
        <dbReference type="EMBL" id="KAK8167003.1"/>
    </source>
</evidence>
<proteinExistence type="predicted"/>
<feature type="region of interest" description="Disordered" evidence="1">
    <location>
        <begin position="140"/>
        <end position="177"/>
    </location>
</feature>
<keyword evidence="3" id="KW-1185">Reference proteome</keyword>
<dbReference type="EMBL" id="JBBWUH010000005">
    <property type="protein sequence ID" value="KAK8167003.1"/>
    <property type="molecule type" value="Genomic_DNA"/>
</dbReference>